<evidence type="ECO:0008006" key="3">
    <source>
        <dbReference type="Google" id="ProtNLM"/>
    </source>
</evidence>
<reference evidence="1 2" key="1">
    <citation type="submission" date="2023-12" db="EMBL/GenBank/DDBJ databases">
        <title>Chromobacterium sp. strain TRC.1.1.SA producing antimicrobial pigment.</title>
        <authorList>
            <person name="Verma N."/>
            <person name="Choksket S."/>
            <person name="Pinnaka A.K."/>
            <person name="Korpole S."/>
        </authorList>
    </citation>
    <scope>NUCLEOTIDE SEQUENCE [LARGE SCALE GENOMIC DNA]</scope>
    <source>
        <strain evidence="1 2">TRC1.1.SA</strain>
    </source>
</reference>
<dbReference type="InterPro" id="IPR008962">
    <property type="entry name" value="PapD-like_sf"/>
</dbReference>
<dbReference type="Gene3D" id="2.60.40.10">
    <property type="entry name" value="Immunoglobulins"/>
    <property type="match status" value="1"/>
</dbReference>
<dbReference type="InterPro" id="IPR013783">
    <property type="entry name" value="Ig-like_fold"/>
</dbReference>
<dbReference type="SUPFAM" id="SSF49354">
    <property type="entry name" value="PapD-like"/>
    <property type="match status" value="1"/>
</dbReference>
<keyword evidence="2" id="KW-1185">Reference proteome</keyword>
<name>A0ABV0CJ19_9NEIS</name>
<sequence length="268" mass="30541">MLVLKWKACRRRCRSGWINAKVKVVKRNFLYCFFLAVLIAPLARATPSIDIGSMYEYMSMSKQFLVKPVWNRGSSTAYIKVTPVEIFFDEGGKEYTSNDKADGDAIKKKDGLLASPSHLIVPAKGRATVRLVHIGKREQERYYRIGFNPVVPQTQDEFKLDEAAAEQYQQSFKAGVTVLAGYGAILIVRPLSTHFDTRIEQRDGQHIIRNNGNSTVLLQYFKACREQQCSGEQLIHLRPGQSKLVPKDGQHYRFTLKEGEQSRPFDLH</sequence>
<gene>
    <name evidence="1" type="ORF">VA599_10425</name>
</gene>
<dbReference type="EMBL" id="JAYFSJ010000006">
    <property type="protein sequence ID" value="MEN7431167.1"/>
    <property type="molecule type" value="Genomic_DNA"/>
</dbReference>
<evidence type="ECO:0000313" key="2">
    <source>
        <dbReference type="Proteomes" id="UP001405405"/>
    </source>
</evidence>
<proteinExistence type="predicted"/>
<accession>A0ABV0CJ19</accession>
<comment type="caution">
    <text evidence="1">The sequence shown here is derived from an EMBL/GenBank/DDBJ whole genome shotgun (WGS) entry which is preliminary data.</text>
</comment>
<organism evidence="1 2">
    <name type="scientific">Chromobacterium indicum</name>
    <dbReference type="NCBI Taxonomy" id="3110228"/>
    <lineage>
        <taxon>Bacteria</taxon>
        <taxon>Pseudomonadati</taxon>
        <taxon>Pseudomonadota</taxon>
        <taxon>Betaproteobacteria</taxon>
        <taxon>Neisseriales</taxon>
        <taxon>Chromobacteriaceae</taxon>
        <taxon>Chromobacterium</taxon>
    </lineage>
</organism>
<evidence type="ECO:0000313" key="1">
    <source>
        <dbReference type="EMBL" id="MEN7431167.1"/>
    </source>
</evidence>
<dbReference type="RefSeq" id="WP_346788503.1">
    <property type="nucleotide sequence ID" value="NZ_JAYFSJ010000006.1"/>
</dbReference>
<dbReference type="Proteomes" id="UP001405405">
    <property type="component" value="Unassembled WGS sequence"/>
</dbReference>
<protein>
    <recommendedName>
        <fullName evidence="3">Molecular chaperone</fullName>
    </recommendedName>
</protein>